<accession>A0ABT8TRF8</accession>
<dbReference type="RefSeq" id="WP_302707583.1">
    <property type="nucleotide sequence ID" value="NZ_JAULSC010000007.1"/>
</dbReference>
<name>A0ABT8TRF8_9ACTN</name>
<dbReference type="EMBL" id="JAULSC010000007">
    <property type="protein sequence ID" value="MDO3395924.1"/>
    <property type="molecule type" value="Genomic_DNA"/>
</dbReference>
<keyword evidence="2" id="KW-1185">Reference proteome</keyword>
<evidence type="ECO:0000313" key="2">
    <source>
        <dbReference type="Proteomes" id="UP001168363"/>
    </source>
</evidence>
<gene>
    <name evidence="1" type="ORF">QWJ41_09365</name>
</gene>
<dbReference type="Proteomes" id="UP001168363">
    <property type="component" value="Unassembled WGS sequence"/>
</dbReference>
<sequence length="64" mass="6451">MQVLPGGDAALEVAGPVVGLGLHLQGTRLVDPALVGRARDLGQGLGPCTGVESRTSPVERHVAV</sequence>
<protein>
    <submittedName>
        <fullName evidence="1">Uncharacterized protein</fullName>
    </submittedName>
</protein>
<comment type="caution">
    <text evidence="1">The sequence shown here is derived from an EMBL/GenBank/DDBJ whole genome shotgun (WGS) entry which is preliminary data.</text>
</comment>
<evidence type="ECO:0000313" key="1">
    <source>
        <dbReference type="EMBL" id="MDO3395924.1"/>
    </source>
</evidence>
<reference evidence="1" key="1">
    <citation type="submission" date="2023-06" db="EMBL/GenBank/DDBJ databases">
        <title>Genome sequence of Nocardioides sp. SOB44.</title>
        <authorList>
            <person name="Zhang G."/>
        </authorList>
    </citation>
    <scope>NUCLEOTIDE SEQUENCE</scope>
    <source>
        <strain evidence="1">SOB44</strain>
    </source>
</reference>
<proteinExistence type="predicted"/>
<organism evidence="1 2">
    <name type="scientific">Nocardioides cremeus</name>
    <dbReference type="NCBI Taxonomy" id="3058044"/>
    <lineage>
        <taxon>Bacteria</taxon>
        <taxon>Bacillati</taxon>
        <taxon>Actinomycetota</taxon>
        <taxon>Actinomycetes</taxon>
        <taxon>Propionibacteriales</taxon>
        <taxon>Nocardioidaceae</taxon>
        <taxon>Nocardioides</taxon>
    </lineage>
</organism>